<evidence type="ECO:0000259" key="1">
    <source>
        <dbReference type="PROSITE" id="PS50090"/>
    </source>
</evidence>
<evidence type="ECO:0000259" key="2">
    <source>
        <dbReference type="PROSITE" id="PS51293"/>
    </source>
</evidence>
<dbReference type="CDD" id="cd00167">
    <property type="entry name" value="SANT"/>
    <property type="match status" value="1"/>
</dbReference>
<sequence length="227" mass="27264">MFRNIQRSFKLISYDNEIKIYYKYTYQRIYHEYTIKHLSLQISELLKAVRCPVQESNVFSASQMQKDYKNWTETEKSQLVAVVEQSKRKCGQVDWDEVAKQMPSRSRQQCKSYFMNILKKSYDISMVRYHTWTEKEVKLLLWCTETENKNWDIIQQNYFPSLTKHKLQAKYSYLLSQQIKAKVQVVDLENKSQVVIPQINEFMIKDRFDDQILISQLRDILNGVANK</sequence>
<dbReference type="PROSITE" id="PS51294">
    <property type="entry name" value="HTH_MYB"/>
    <property type="match status" value="1"/>
</dbReference>
<evidence type="ECO:0000313" key="6">
    <source>
        <dbReference type="Proteomes" id="UP001642409"/>
    </source>
</evidence>
<dbReference type="SUPFAM" id="SSF46689">
    <property type="entry name" value="Homeodomain-like"/>
    <property type="match status" value="2"/>
</dbReference>
<evidence type="ECO:0000313" key="4">
    <source>
        <dbReference type="EMBL" id="CAI9973805.1"/>
    </source>
</evidence>
<evidence type="ECO:0000259" key="3">
    <source>
        <dbReference type="PROSITE" id="PS51294"/>
    </source>
</evidence>
<keyword evidence="6" id="KW-1185">Reference proteome</keyword>
<accession>A0AA86RWD5</accession>
<dbReference type="GO" id="GO:0003677">
    <property type="term" value="F:DNA binding"/>
    <property type="evidence" value="ECO:0007669"/>
    <property type="project" value="UniProtKB-KW"/>
</dbReference>
<dbReference type="PROSITE" id="PS51293">
    <property type="entry name" value="SANT"/>
    <property type="match status" value="1"/>
</dbReference>
<feature type="domain" description="SANT" evidence="2">
    <location>
        <begin position="69"/>
        <end position="123"/>
    </location>
</feature>
<feature type="domain" description="HTH myb-type" evidence="3">
    <location>
        <begin position="70"/>
        <end position="122"/>
    </location>
</feature>
<comment type="caution">
    <text evidence="4">The sequence shown here is derived from an EMBL/GenBank/DDBJ whole genome shotgun (WGS) entry which is preliminary data.</text>
</comment>
<dbReference type="AlphaFoldDB" id="A0AA86RWD5"/>
<dbReference type="PROSITE" id="PS50090">
    <property type="entry name" value="MYB_LIKE"/>
    <property type="match status" value="1"/>
</dbReference>
<name>A0AA86RWD5_9EUKA</name>
<organism evidence="4">
    <name type="scientific">Hexamita inflata</name>
    <dbReference type="NCBI Taxonomy" id="28002"/>
    <lineage>
        <taxon>Eukaryota</taxon>
        <taxon>Metamonada</taxon>
        <taxon>Diplomonadida</taxon>
        <taxon>Hexamitidae</taxon>
        <taxon>Hexamitinae</taxon>
        <taxon>Hexamita</taxon>
    </lineage>
</organism>
<dbReference type="InterPro" id="IPR009057">
    <property type="entry name" value="Homeodomain-like_sf"/>
</dbReference>
<dbReference type="InterPro" id="IPR017930">
    <property type="entry name" value="Myb_dom"/>
</dbReference>
<reference evidence="5 6" key="2">
    <citation type="submission" date="2024-07" db="EMBL/GenBank/DDBJ databases">
        <authorList>
            <person name="Akdeniz Z."/>
        </authorList>
    </citation>
    <scope>NUCLEOTIDE SEQUENCE [LARGE SCALE GENOMIC DNA]</scope>
</reference>
<dbReference type="Proteomes" id="UP001642409">
    <property type="component" value="Unassembled WGS sequence"/>
</dbReference>
<dbReference type="EMBL" id="CAXDID020000042">
    <property type="protein sequence ID" value="CAL6001003.1"/>
    <property type="molecule type" value="Genomic_DNA"/>
</dbReference>
<evidence type="ECO:0000313" key="5">
    <source>
        <dbReference type="EMBL" id="CAL6001003.1"/>
    </source>
</evidence>
<proteinExistence type="predicted"/>
<feature type="domain" description="Myb-like" evidence="1">
    <location>
        <begin position="63"/>
        <end position="118"/>
    </location>
</feature>
<reference evidence="4" key="1">
    <citation type="submission" date="2023-06" db="EMBL/GenBank/DDBJ databases">
        <authorList>
            <person name="Kurt Z."/>
        </authorList>
    </citation>
    <scope>NUCLEOTIDE SEQUENCE</scope>
</reference>
<gene>
    <name evidence="5" type="ORF">HINF_LOCUS17121</name>
    <name evidence="4" type="ORF">HINF_LOCUS61450</name>
</gene>
<dbReference type="SMART" id="SM00717">
    <property type="entry name" value="SANT"/>
    <property type="match status" value="2"/>
</dbReference>
<keyword evidence="4" id="KW-0238">DNA-binding</keyword>
<dbReference type="Pfam" id="PF00249">
    <property type="entry name" value="Myb_DNA-binding"/>
    <property type="match status" value="1"/>
</dbReference>
<protein>
    <submittedName>
        <fullName evidence="4">Myb-like DNA-binding domain-containing protein</fullName>
    </submittedName>
    <submittedName>
        <fullName evidence="5">Myb-like_DNA-binding domain-containing protein</fullName>
    </submittedName>
</protein>
<dbReference type="InterPro" id="IPR001005">
    <property type="entry name" value="SANT/Myb"/>
</dbReference>
<dbReference type="Gene3D" id="1.10.10.60">
    <property type="entry name" value="Homeodomain-like"/>
    <property type="match status" value="1"/>
</dbReference>
<dbReference type="EMBL" id="CATOUU010001125">
    <property type="protein sequence ID" value="CAI9973805.1"/>
    <property type="molecule type" value="Genomic_DNA"/>
</dbReference>
<dbReference type="InterPro" id="IPR017884">
    <property type="entry name" value="SANT_dom"/>
</dbReference>